<dbReference type="Gene3D" id="4.10.240.10">
    <property type="entry name" value="Zn(2)-C6 fungal-type DNA-binding domain"/>
    <property type="match status" value="1"/>
</dbReference>
<dbReference type="InterPro" id="IPR007219">
    <property type="entry name" value="XnlR_reg_dom"/>
</dbReference>
<dbReference type="GO" id="GO:0003677">
    <property type="term" value="F:DNA binding"/>
    <property type="evidence" value="ECO:0007669"/>
    <property type="project" value="InterPro"/>
</dbReference>
<dbReference type="STRING" id="93625.A0A409XFD1"/>
<dbReference type="GO" id="GO:0008270">
    <property type="term" value="F:zinc ion binding"/>
    <property type="evidence" value="ECO:0007669"/>
    <property type="project" value="InterPro"/>
</dbReference>
<dbReference type="Pfam" id="PF04082">
    <property type="entry name" value="Fungal_trans"/>
    <property type="match status" value="1"/>
</dbReference>
<proteinExistence type="predicted"/>
<feature type="compositionally biased region" description="Basic residues" evidence="2">
    <location>
        <begin position="16"/>
        <end position="35"/>
    </location>
</feature>
<organism evidence="4 5">
    <name type="scientific">Psilocybe cyanescens</name>
    <dbReference type="NCBI Taxonomy" id="93625"/>
    <lineage>
        <taxon>Eukaryota</taxon>
        <taxon>Fungi</taxon>
        <taxon>Dikarya</taxon>
        <taxon>Basidiomycota</taxon>
        <taxon>Agaricomycotina</taxon>
        <taxon>Agaricomycetes</taxon>
        <taxon>Agaricomycetidae</taxon>
        <taxon>Agaricales</taxon>
        <taxon>Agaricineae</taxon>
        <taxon>Strophariaceae</taxon>
        <taxon>Psilocybe</taxon>
    </lineage>
</organism>
<feature type="compositionally biased region" description="Polar residues" evidence="2">
    <location>
        <begin position="1195"/>
        <end position="1204"/>
    </location>
</feature>
<dbReference type="PANTHER" id="PTHR46910">
    <property type="entry name" value="TRANSCRIPTION FACTOR PDR1"/>
    <property type="match status" value="1"/>
</dbReference>
<evidence type="ECO:0000256" key="1">
    <source>
        <dbReference type="ARBA" id="ARBA00023242"/>
    </source>
</evidence>
<evidence type="ECO:0000313" key="5">
    <source>
        <dbReference type="Proteomes" id="UP000283269"/>
    </source>
</evidence>
<dbReference type="OrthoDB" id="4456959at2759"/>
<feature type="region of interest" description="Disordered" evidence="2">
    <location>
        <begin position="386"/>
        <end position="411"/>
    </location>
</feature>
<dbReference type="GO" id="GO:0006351">
    <property type="term" value="P:DNA-templated transcription"/>
    <property type="evidence" value="ECO:0007669"/>
    <property type="project" value="InterPro"/>
</dbReference>
<evidence type="ECO:0000313" key="4">
    <source>
        <dbReference type="EMBL" id="PPQ89470.1"/>
    </source>
</evidence>
<feature type="compositionally biased region" description="Polar residues" evidence="2">
    <location>
        <begin position="37"/>
        <end position="48"/>
    </location>
</feature>
<reference evidence="4 5" key="1">
    <citation type="journal article" date="2018" name="Evol. Lett.">
        <title>Horizontal gene cluster transfer increased hallucinogenic mushroom diversity.</title>
        <authorList>
            <person name="Reynolds H.T."/>
            <person name="Vijayakumar V."/>
            <person name="Gluck-Thaler E."/>
            <person name="Korotkin H.B."/>
            <person name="Matheny P.B."/>
            <person name="Slot J.C."/>
        </authorList>
    </citation>
    <scope>NUCLEOTIDE SEQUENCE [LARGE SCALE GENOMIC DNA]</scope>
    <source>
        <strain evidence="4 5">2631</strain>
    </source>
</reference>
<accession>A0A409XFD1</accession>
<gene>
    <name evidence="4" type="ORF">CVT25_011996</name>
</gene>
<feature type="region of interest" description="Disordered" evidence="2">
    <location>
        <begin position="525"/>
        <end position="551"/>
    </location>
</feature>
<feature type="region of interest" description="Disordered" evidence="2">
    <location>
        <begin position="1212"/>
        <end position="1231"/>
    </location>
</feature>
<dbReference type="InParanoid" id="A0A409XFD1"/>
<dbReference type="EMBL" id="NHYD01001868">
    <property type="protein sequence ID" value="PPQ89470.1"/>
    <property type="molecule type" value="Genomic_DNA"/>
</dbReference>
<dbReference type="GO" id="GO:0000981">
    <property type="term" value="F:DNA-binding transcription factor activity, RNA polymerase II-specific"/>
    <property type="evidence" value="ECO:0007669"/>
    <property type="project" value="InterPro"/>
</dbReference>
<evidence type="ECO:0000256" key="2">
    <source>
        <dbReference type="SAM" id="MobiDB-lite"/>
    </source>
</evidence>
<keyword evidence="1" id="KW-0539">Nucleus</keyword>
<feature type="region of interest" description="Disordered" evidence="2">
    <location>
        <begin position="1180"/>
        <end position="1204"/>
    </location>
</feature>
<feature type="domain" description="Xylanolytic transcriptional activator regulatory" evidence="3">
    <location>
        <begin position="877"/>
        <end position="951"/>
    </location>
</feature>
<dbReference type="SMART" id="SM00906">
    <property type="entry name" value="Fungal_trans"/>
    <property type="match status" value="1"/>
</dbReference>
<comment type="caution">
    <text evidence="4">The sequence shown here is derived from an EMBL/GenBank/DDBJ whole genome shotgun (WGS) entry which is preliminary data.</text>
</comment>
<sequence length="1379" mass="154134">SNQTSQDEGSSEHVKHLGHHRHHSHVRSSSKHKSKQQPEYSRSRSFPNNLGGAVRDHGVTAAPDVLLLQGTTAGLPSVSTTPHPPGLPSILKPQPIYPNRMPHAYTDPLPLSPRRRKTLSQSKPLLQLPHALVISGLENASDSTQRSLARVLAEKRVVLESQKNASSLDANRGGFAEDGVWNLPEGFITVYVCPWNARERPPLHKSLVSIGIFKSINVSLSENTPQLDKFAMSTNVFVSQSIRRDFHSLPFSPTPRPFHPNFGAHSNPGSPSPSHAMPLPPTHSPPIFTKALPLHKKSSAHFNPPLLPDVVLPPSFIKALQDARHRAHISWTLSLYLSDIFSATRHNSRLDAMLLTAKSMRDAEDLICASRVIGNDLTGMELVRSSGAMQDSDDDEEDATSANESTDRITKDYVRLEDRHSTMSAPSHNNAKEVDEQSIAAAASGVLDVSEVDVARIVPRVISHRVRLRDGPQDEVLSSALFGATFLPHQMPKPPVVSDDGQKTADKMQSVKAVLVSILSERSVPLPSPTYPHMPENNSDDRSQQKKRRIPGACDICKRKKSEQDPSVVSSPVVLVKHHSSGISPNIELLGDSGEMPGNRCSNCVQFGYECTHKEVTKTLGSAKGYVESLEARLEKMDRLLARLLPQDIDINKEVERMEEQEASGNSNKLARNDDGVALDMAIQLTTKLNLNPQEHRFFGKSSGFQLIQTALDLKQEYTGDAIAQKPLLPLKRREFWGYPTWAVQRDPMQEPDIVTFVYPDADLMPSLIDAYFEQMNHFMPLLHRPTFEKAIADGIHYSDSMFGSVLLLVCAHGSRFSDDPRVLSKGSDSPRSAGWKWFEQVNVFRRTLIKRAVLHELQMIALHVLFTKASEVPQGVWAEIGLGVRLAQEVGAHRKRRRQDSVPIAEDELWKRAFWVILSMDRFISATSGRSCGLQDEDFDLDLPLECDDEYWESGFQQPDDKPSSIAFFNCYLRLMDILAYAMRLIYPVKRPKNFFGQAAQHSEQQVIVELDSTMNNWMDSVPAHLKWNPHCENELFLKQSAFLHATYYHLQIFIHRPFIPSPRNPAPISFPSLAICTNAARSCCHVLEVFTKFSSLPLPELQNIVFQAAVILLLNIWSGKRSGYAPNPLREMEDVQRCMDILKLSERRWSIAGRYWDILTELAYAGHLSISMKKSDAIKSGKKRNRDSEEDNTTSIPVSPSDQVRTIAGTRRVSESQSPPSIPQTPPEETALFSLPMYGNELGRLPIYGQFNFSDSLNVHAPSDQALNFDQFFFNIASGTPNGIPSNLNGFANDVMPFKDQTVDTNHIQPPPPSAADIANIFATPLDANVWSRSIPEMDMDTMNMWSMAPTSLEMDDWNSYISSMEQMTQARQFGDK</sequence>
<dbReference type="CDD" id="cd12148">
    <property type="entry name" value="fungal_TF_MHR"/>
    <property type="match status" value="1"/>
</dbReference>
<name>A0A409XFD1_PSICY</name>
<protein>
    <recommendedName>
        <fullName evidence="3">Xylanolytic transcriptional activator regulatory domain-containing protein</fullName>
    </recommendedName>
</protein>
<evidence type="ECO:0000259" key="3">
    <source>
        <dbReference type="SMART" id="SM00906"/>
    </source>
</evidence>
<feature type="region of interest" description="Disordered" evidence="2">
    <location>
        <begin position="1"/>
        <end position="56"/>
    </location>
</feature>
<keyword evidence="5" id="KW-1185">Reference proteome</keyword>
<dbReference type="InterPro" id="IPR036864">
    <property type="entry name" value="Zn2-C6_fun-type_DNA-bd_sf"/>
</dbReference>
<feature type="non-terminal residue" evidence="4">
    <location>
        <position position="1"/>
    </location>
</feature>
<dbReference type="PANTHER" id="PTHR46910:SF38">
    <property type="entry name" value="ZN(2)-C6 FUNGAL-TYPE DOMAIN-CONTAINING PROTEIN"/>
    <property type="match status" value="1"/>
</dbReference>
<dbReference type="InterPro" id="IPR050987">
    <property type="entry name" value="AtrR-like"/>
</dbReference>
<dbReference type="Proteomes" id="UP000283269">
    <property type="component" value="Unassembled WGS sequence"/>
</dbReference>